<keyword evidence="7" id="KW-1185">Reference proteome</keyword>
<evidence type="ECO:0000256" key="1">
    <source>
        <dbReference type="ARBA" id="ARBA00002208"/>
    </source>
</evidence>
<keyword evidence="5" id="KW-0812">Transmembrane</keyword>
<reference evidence="7" key="1">
    <citation type="submission" date="2016-03" db="EMBL/GenBank/DDBJ databases">
        <authorList>
            <person name="Ploux O."/>
        </authorList>
    </citation>
    <scope>NUCLEOTIDE SEQUENCE [LARGE SCALE GENOMIC DNA]</scope>
    <source>
        <strain evidence="7">UK7</strain>
    </source>
</reference>
<proteinExistence type="inferred from homology"/>
<keyword evidence="5" id="KW-1133">Transmembrane helix</keyword>
<dbReference type="PANTHER" id="PTHR38425">
    <property type="entry name" value="LONG CHRONOLOGICAL LIFESPAN PROTEIN 2"/>
    <property type="match status" value="1"/>
</dbReference>
<evidence type="ECO:0000256" key="5">
    <source>
        <dbReference type="SAM" id="Phobius"/>
    </source>
</evidence>
<name>A0A1E1KRD6_9HELO</name>
<accession>A0A1E1KRD6</accession>
<evidence type="ECO:0000256" key="2">
    <source>
        <dbReference type="ARBA" id="ARBA00010545"/>
    </source>
</evidence>
<protein>
    <recommendedName>
        <fullName evidence="3">Long chronological lifespan protein 2</fullName>
    </recommendedName>
</protein>
<feature type="transmembrane region" description="Helical" evidence="5">
    <location>
        <begin position="49"/>
        <end position="68"/>
    </location>
</feature>
<evidence type="ECO:0000256" key="3">
    <source>
        <dbReference type="ARBA" id="ARBA00018534"/>
    </source>
</evidence>
<comment type="function">
    <text evidence="1">Probable component of the endoplasmic reticulum-associated degradation (ERAD) pathway.</text>
</comment>
<evidence type="ECO:0000256" key="4">
    <source>
        <dbReference type="ARBA" id="ARBA00022729"/>
    </source>
</evidence>
<keyword evidence="4" id="KW-0732">Signal</keyword>
<dbReference type="InterPro" id="IPR034543">
    <property type="entry name" value="LCL2"/>
</dbReference>
<gene>
    <name evidence="6" type="ORF">RCO7_07864</name>
</gene>
<dbReference type="GO" id="GO:0036503">
    <property type="term" value="P:ERAD pathway"/>
    <property type="evidence" value="ECO:0007669"/>
    <property type="project" value="TreeGrafter"/>
</dbReference>
<sequence length="173" mass="19381">MPPDRFTDTVFNHSQVLLRDTFQSSVHQETVSNFKNRTSAAKPTQAQTIMTQILLSLLSATLLFLSVANAQFQFFEQMFNGQGQEQQQRQQAPQNGPSDSEWYQQNYEAAHCSNYLCPDTLACVHFPHHCPCAHPAFEEKFELGEGKAICISKGGFKAGEAARKVELARKGLL</sequence>
<comment type="caution">
    <text evidence="6">The sequence shown here is derived from an EMBL/GenBank/DDBJ whole genome shotgun (WGS) entry which is preliminary data.</text>
</comment>
<keyword evidence="5" id="KW-0472">Membrane</keyword>
<dbReference type="STRING" id="914237.A0A1E1KRD6"/>
<evidence type="ECO:0000313" key="6">
    <source>
        <dbReference type="EMBL" id="CZS99494.1"/>
    </source>
</evidence>
<dbReference type="CDD" id="cd23996">
    <property type="entry name" value="LCL2-like"/>
    <property type="match status" value="1"/>
</dbReference>
<dbReference type="Proteomes" id="UP000178129">
    <property type="component" value="Unassembled WGS sequence"/>
</dbReference>
<organism evidence="6 7">
    <name type="scientific">Rhynchosporium graminicola</name>
    <dbReference type="NCBI Taxonomy" id="2792576"/>
    <lineage>
        <taxon>Eukaryota</taxon>
        <taxon>Fungi</taxon>
        <taxon>Dikarya</taxon>
        <taxon>Ascomycota</taxon>
        <taxon>Pezizomycotina</taxon>
        <taxon>Leotiomycetes</taxon>
        <taxon>Helotiales</taxon>
        <taxon>Ploettnerulaceae</taxon>
        <taxon>Rhynchosporium</taxon>
    </lineage>
</organism>
<evidence type="ECO:0000313" key="7">
    <source>
        <dbReference type="Proteomes" id="UP000178129"/>
    </source>
</evidence>
<dbReference type="PANTHER" id="PTHR38425:SF1">
    <property type="entry name" value="LONG CHRONOLOGICAL LIFESPAN PROTEIN 2"/>
    <property type="match status" value="1"/>
</dbReference>
<comment type="similarity">
    <text evidence="2">Belongs to the LCL2 family.</text>
</comment>
<dbReference type="AlphaFoldDB" id="A0A1E1KRD6"/>
<dbReference type="EMBL" id="FJUW01000017">
    <property type="protein sequence ID" value="CZS99494.1"/>
    <property type="molecule type" value="Genomic_DNA"/>
</dbReference>
<dbReference type="InParanoid" id="A0A1E1KRD6"/>